<protein>
    <submittedName>
        <fullName evidence="2">Uncharacterized protein</fullName>
    </submittedName>
</protein>
<evidence type="ECO:0000313" key="3">
    <source>
        <dbReference type="Proteomes" id="UP000299102"/>
    </source>
</evidence>
<feature type="region of interest" description="Disordered" evidence="1">
    <location>
        <begin position="61"/>
        <end position="83"/>
    </location>
</feature>
<keyword evidence="3" id="KW-1185">Reference proteome</keyword>
<dbReference type="EMBL" id="BGZK01002768">
    <property type="protein sequence ID" value="GBP96316.1"/>
    <property type="molecule type" value="Genomic_DNA"/>
</dbReference>
<dbReference type="Proteomes" id="UP000299102">
    <property type="component" value="Unassembled WGS sequence"/>
</dbReference>
<sequence>MLNQNKKTTTRSSFAARTTRVYKATRCLTDHQVGSNLPQGIMKVALILAFVVMAAGATASREARSPGGGGWQGKEANGGGGVDLARSAGGYGGGFRSGGGGGRLGRFRQSRSGSGSWEALDPVPALAGLGRRPPFRGALEQRQRRQRRRRRLAVRFLVKETKRSIPYLKLPSSACPWFC</sequence>
<evidence type="ECO:0000313" key="2">
    <source>
        <dbReference type="EMBL" id="GBP96316.1"/>
    </source>
</evidence>
<evidence type="ECO:0000256" key="1">
    <source>
        <dbReference type="SAM" id="MobiDB-lite"/>
    </source>
</evidence>
<organism evidence="2 3">
    <name type="scientific">Eumeta variegata</name>
    <name type="common">Bagworm moth</name>
    <name type="synonym">Eumeta japonica</name>
    <dbReference type="NCBI Taxonomy" id="151549"/>
    <lineage>
        <taxon>Eukaryota</taxon>
        <taxon>Metazoa</taxon>
        <taxon>Ecdysozoa</taxon>
        <taxon>Arthropoda</taxon>
        <taxon>Hexapoda</taxon>
        <taxon>Insecta</taxon>
        <taxon>Pterygota</taxon>
        <taxon>Neoptera</taxon>
        <taxon>Endopterygota</taxon>
        <taxon>Lepidoptera</taxon>
        <taxon>Glossata</taxon>
        <taxon>Ditrysia</taxon>
        <taxon>Tineoidea</taxon>
        <taxon>Psychidae</taxon>
        <taxon>Oiketicinae</taxon>
        <taxon>Eumeta</taxon>
    </lineage>
</organism>
<feature type="compositionally biased region" description="Gly residues" evidence="1">
    <location>
        <begin position="66"/>
        <end position="82"/>
    </location>
</feature>
<comment type="caution">
    <text evidence="2">The sequence shown here is derived from an EMBL/GenBank/DDBJ whole genome shotgun (WGS) entry which is preliminary data.</text>
</comment>
<proteinExistence type="predicted"/>
<name>A0A4C2A6K4_EUMVA</name>
<gene>
    <name evidence="2" type="ORF">EVAR_98421_1</name>
</gene>
<dbReference type="AlphaFoldDB" id="A0A4C2A6K4"/>
<reference evidence="2 3" key="1">
    <citation type="journal article" date="2019" name="Commun. Biol.">
        <title>The bagworm genome reveals a unique fibroin gene that provides high tensile strength.</title>
        <authorList>
            <person name="Kono N."/>
            <person name="Nakamura H."/>
            <person name="Ohtoshi R."/>
            <person name="Tomita M."/>
            <person name="Numata K."/>
            <person name="Arakawa K."/>
        </authorList>
    </citation>
    <scope>NUCLEOTIDE SEQUENCE [LARGE SCALE GENOMIC DNA]</scope>
</reference>
<accession>A0A4C2A6K4</accession>